<dbReference type="OrthoDB" id="3460188at2"/>
<feature type="signal peptide" evidence="3">
    <location>
        <begin position="1"/>
        <end position="20"/>
    </location>
</feature>
<dbReference type="InterPro" id="IPR024516">
    <property type="entry name" value="Mce_C"/>
</dbReference>
<dbReference type="Pfam" id="PF11887">
    <property type="entry name" value="Mce4_CUP1"/>
    <property type="match status" value="1"/>
</dbReference>
<evidence type="ECO:0000259" key="4">
    <source>
        <dbReference type="Pfam" id="PF02470"/>
    </source>
</evidence>
<dbReference type="NCBIfam" id="TIGR00996">
    <property type="entry name" value="Mtu_fam_mce"/>
    <property type="match status" value="1"/>
</dbReference>
<dbReference type="PANTHER" id="PTHR33371">
    <property type="entry name" value="INTERMEMBRANE PHOSPHOLIPID TRANSPORT SYSTEM BINDING PROTEIN MLAD-RELATED"/>
    <property type="match status" value="1"/>
</dbReference>
<feature type="domain" description="Mammalian cell entry C-terminal" evidence="5">
    <location>
        <begin position="127"/>
        <end position="342"/>
    </location>
</feature>
<accession>A0A2T0LPZ2</accession>
<proteinExistence type="predicted"/>
<evidence type="ECO:0000256" key="2">
    <source>
        <dbReference type="SAM" id="Phobius"/>
    </source>
</evidence>
<dbReference type="InterPro" id="IPR005693">
    <property type="entry name" value="Mce"/>
</dbReference>
<evidence type="ECO:0000313" key="7">
    <source>
        <dbReference type="Proteomes" id="UP000238362"/>
    </source>
</evidence>
<dbReference type="Proteomes" id="UP000238362">
    <property type="component" value="Unassembled WGS sequence"/>
</dbReference>
<feature type="region of interest" description="Disordered" evidence="1">
    <location>
        <begin position="341"/>
        <end position="402"/>
    </location>
</feature>
<gene>
    <name evidence="6" type="ORF">B0I33_10981</name>
</gene>
<dbReference type="EMBL" id="PVNH01000009">
    <property type="protein sequence ID" value="PRX45418.1"/>
    <property type="molecule type" value="Genomic_DNA"/>
</dbReference>
<keyword evidence="2" id="KW-0472">Membrane</keyword>
<keyword evidence="7" id="KW-1185">Reference proteome</keyword>
<feature type="domain" description="Mce/MlaD" evidence="4">
    <location>
        <begin position="44"/>
        <end position="117"/>
    </location>
</feature>
<evidence type="ECO:0000256" key="3">
    <source>
        <dbReference type="SAM" id="SignalP"/>
    </source>
</evidence>
<keyword evidence="2" id="KW-0812">Transmembrane</keyword>
<dbReference type="InterPro" id="IPR003399">
    <property type="entry name" value="Mce/MlaD"/>
</dbReference>
<comment type="caution">
    <text evidence="6">The sequence shown here is derived from an EMBL/GenBank/DDBJ whole genome shotgun (WGS) entry which is preliminary data.</text>
</comment>
<dbReference type="AlphaFoldDB" id="A0A2T0LPZ2"/>
<feature type="compositionally biased region" description="Basic and acidic residues" evidence="1">
    <location>
        <begin position="350"/>
        <end position="360"/>
    </location>
</feature>
<reference evidence="6 7" key="1">
    <citation type="submission" date="2018-03" db="EMBL/GenBank/DDBJ databases">
        <title>Genomic Encyclopedia of Type Strains, Phase III (KMG-III): the genomes of soil and plant-associated and newly described type strains.</title>
        <authorList>
            <person name="Whitman W."/>
        </authorList>
    </citation>
    <scope>NUCLEOTIDE SEQUENCE [LARGE SCALE GENOMIC DNA]</scope>
    <source>
        <strain evidence="6 7">CGMCC 4.7125</strain>
    </source>
</reference>
<keyword evidence="3" id="KW-0732">Signal</keyword>
<dbReference type="PANTHER" id="PTHR33371:SF19">
    <property type="entry name" value="MCE-FAMILY PROTEIN MCE4A"/>
    <property type="match status" value="1"/>
</dbReference>
<evidence type="ECO:0000259" key="5">
    <source>
        <dbReference type="Pfam" id="PF11887"/>
    </source>
</evidence>
<dbReference type="GO" id="GO:0051701">
    <property type="term" value="P:biological process involved in interaction with host"/>
    <property type="evidence" value="ECO:0007669"/>
    <property type="project" value="TreeGrafter"/>
</dbReference>
<sequence>MPDRGLPSRTSLAVRGVAIAATLVTAAAATIAHSGGAFSTDPVVTTTLPASAGPVRANSPVQFRGAVVGRLDSVHGEPDRSWLALRMDPASIGQVPANVEVRLLPRTVFGDQYVDLAVPEGESPSGSLADGAVLPADDSGRVVRLYTAYTRLYRLIDDLDPARLQAALTALADALRGRGAELGGMIDRAATLSADAAPLLDSLGEDVHAVASLGRDLASAAPDLLRSLDNAVALSHTVVAERASLSALLSAGIELTGASRRFLVDNADRFVQLTHATGPLAEAFARHPGAFGDTVDAANFFLDGGKRVFATGRFRIAAALTLDDPYPYTAADCPRYPGMAGPNCGATTPQRDRQPEERPPEGGTAGPVGGPREQETMRRLAPLLPDPRGTAGDTADQPPSADLLSLLLGPMVRGNRVVVPG</sequence>
<dbReference type="RefSeq" id="WP_106180632.1">
    <property type="nucleotide sequence ID" value="NZ_PVNH01000009.1"/>
</dbReference>
<dbReference type="Pfam" id="PF02470">
    <property type="entry name" value="MlaD"/>
    <property type="match status" value="1"/>
</dbReference>
<dbReference type="InterPro" id="IPR052336">
    <property type="entry name" value="MlaD_Phospholipid_Transporter"/>
</dbReference>
<evidence type="ECO:0000256" key="1">
    <source>
        <dbReference type="SAM" id="MobiDB-lite"/>
    </source>
</evidence>
<dbReference type="GO" id="GO:0005576">
    <property type="term" value="C:extracellular region"/>
    <property type="evidence" value="ECO:0007669"/>
    <property type="project" value="TreeGrafter"/>
</dbReference>
<evidence type="ECO:0000313" key="6">
    <source>
        <dbReference type="EMBL" id="PRX45418.1"/>
    </source>
</evidence>
<organism evidence="6 7">
    <name type="scientific">Prauserella shujinwangii</name>
    <dbReference type="NCBI Taxonomy" id="1453103"/>
    <lineage>
        <taxon>Bacteria</taxon>
        <taxon>Bacillati</taxon>
        <taxon>Actinomycetota</taxon>
        <taxon>Actinomycetes</taxon>
        <taxon>Pseudonocardiales</taxon>
        <taxon>Pseudonocardiaceae</taxon>
        <taxon>Prauserella</taxon>
    </lineage>
</organism>
<keyword evidence="2" id="KW-1133">Transmembrane helix</keyword>
<feature type="chain" id="PRO_5015771485" evidence="3">
    <location>
        <begin position="21"/>
        <end position="421"/>
    </location>
</feature>
<name>A0A2T0LPZ2_9PSEU</name>
<feature type="transmembrane region" description="Helical" evidence="2">
    <location>
        <begin position="12"/>
        <end position="32"/>
    </location>
</feature>
<protein>
    <submittedName>
        <fullName evidence="6">Virulence factor Mce-like protein</fullName>
    </submittedName>
</protein>